<dbReference type="eggNOG" id="KOG4269">
    <property type="taxonomic scope" value="Eukaryota"/>
</dbReference>
<dbReference type="PANTHER" id="PTHR23176">
    <property type="entry name" value="RHO/RAC/CDC GTPASE-ACTIVATING PROTEIN"/>
    <property type="match status" value="1"/>
</dbReference>
<keyword evidence="5" id="KW-1185">Reference proteome</keyword>
<dbReference type="OrthoDB" id="185175at2759"/>
<feature type="compositionally biased region" description="Basic and acidic residues" evidence="2">
    <location>
        <begin position="728"/>
        <end position="738"/>
    </location>
</feature>
<feature type="region of interest" description="Disordered" evidence="2">
    <location>
        <begin position="64"/>
        <end position="100"/>
    </location>
</feature>
<dbReference type="Gene3D" id="1.10.555.10">
    <property type="entry name" value="Rho GTPase activation protein"/>
    <property type="match status" value="1"/>
</dbReference>
<dbReference type="InterPro" id="IPR008936">
    <property type="entry name" value="Rho_GTPase_activation_prot"/>
</dbReference>
<dbReference type="STRING" id="578462.A0A0L0SYK4"/>
<feature type="region of interest" description="Disordered" evidence="2">
    <location>
        <begin position="907"/>
        <end position="946"/>
    </location>
</feature>
<feature type="domain" description="Rho-GAP" evidence="3">
    <location>
        <begin position="416"/>
        <end position="621"/>
    </location>
</feature>
<reference evidence="5" key="2">
    <citation type="submission" date="2009-11" db="EMBL/GenBank/DDBJ databases">
        <title>The Genome Sequence of Allomyces macrogynus strain ATCC 38327.</title>
        <authorList>
            <consortium name="The Broad Institute Genome Sequencing Platform"/>
            <person name="Russ C."/>
            <person name="Cuomo C."/>
            <person name="Shea T."/>
            <person name="Young S.K."/>
            <person name="Zeng Q."/>
            <person name="Koehrsen M."/>
            <person name="Haas B."/>
            <person name="Borodovsky M."/>
            <person name="Guigo R."/>
            <person name="Alvarado L."/>
            <person name="Berlin A."/>
            <person name="Borenstein D."/>
            <person name="Chen Z."/>
            <person name="Engels R."/>
            <person name="Freedman E."/>
            <person name="Gellesch M."/>
            <person name="Goldberg J."/>
            <person name="Griggs A."/>
            <person name="Gujja S."/>
            <person name="Heiman D."/>
            <person name="Hepburn T."/>
            <person name="Howarth C."/>
            <person name="Jen D."/>
            <person name="Larson L."/>
            <person name="Lewis B."/>
            <person name="Mehta T."/>
            <person name="Park D."/>
            <person name="Pearson M."/>
            <person name="Roberts A."/>
            <person name="Saif S."/>
            <person name="Shenoy N."/>
            <person name="Sisk P."/>
            <person name="Stolte C."/>
            <person name="Sykes S."/>
            <person name="Walk T."/>
            <person name="White J."/>
            <person name="Yandava C."/>
            <person name="Burger G."/>
            <person name="Gray M.W."/>
            <person name="Holland P.W.H."/>
            <person name="King N."/>
            <person name="Lang F.B.F."/>
            <person name="Roger A.J."/>
            <person name="Ruiz-Trillo I."/>
            <person name="Lander E."/>
            <person name="Nusbaum C."/>
        </authorList>
    </citation>
    <scope>NUCLEOTIDE SEQUENCE [LARGE SCALE GENOMIC DNA]</scope>
    <source>
        <strain evidence="5">ATCC 38327</strain>
    </source>
</reference>
<feature type="region of interest" description="Disordered" evidence="2">
    <location>
        <begin position="629"/>
        <end position="654"/>
    </location>
</feature>
<sequence>MTIQLDSLGPDELRKMTDHLWRLVDRQRHIIFQLREEIARLQAVNEPVPDMALAASGDAIEPDHEVDETSAQPMGPLGGPVLPPRTTSTATTPLTAPTLPPRQMAVERSPVDRALPPVQRSPMPSPLLGPAAVPAAPVLANSLPRTSLNIPVPSSPASAATAPVQTTPPTITQLAHLRTSLHKLMVPVLGTFLRAPKPRAKDVLYLVVSVRISDAVPPTPSAPFTQLWCVAKTHADLTAFETKIKAAAKSGQYKDLASVRLPDKNGFAVARNGTVDPAVVATTVASTEQFLAQVAAAVVEYPFGPLTQQLVDFVASDLNDPATSLAPAQDESAAMTGSGLLAPIADANGASTVPSPVQSPTTLPVHHESGISRLFKKATHYPLSRHAMARNVAAAAPNSRGNSTDSRARAQPVFGVPLDRAIAAGRVKDGYEMPAVVYRCIEFLDAHDARNEEGIYRLSGSSATIRALKDRFNAEGDVDLMSEEDLDVHAVSGLLKLWFRELPESILSEQYHPLFAALQDTADVNDRIGKLAALINRLPLPNYTVLRALIAHLASIVANADVNKMTIRNIGIVFAPTLGIPAGIFALMILKFDEAFDVAGGQKTPEEVSLRSEEQQPAAITVTAATGVARSDSAPSDVGVEEPDSEQMRKAARRRNRTTIMGPSRGQLYGSFEMNGASAGSGYGESSASLPGMPNQHIASAPAAISHLAEAATASPLRIQTLGISARSSEDSDSGHGEDDVESQDIDDGIASAVGVVATPTVATLVESSQFATQGSEPPPNPLLAATHTMFPRTASLQRGMSLNRSASLPRHGARSASSRNSLVYAEAAPPAMLDIERALTPVDVQELAAIEEVSVVASSSNLEESGSVLDIADAPISPEYLDYYAPTAEAVDYMIYAESSELVPPVSAAPTRSTSGATIATAPDTTTPPPLTPAAAPPRGQSRSVARHSMMAHFGQLAHSPPQEPMPAVRPRHQVEADLERLLASSDRTALSNAIAAMDPSQRAALQAVLDARTATLGRGSS</sequence>
<feature type="region of interest" description="Disordered" evidence="2">
    <location>
        <begin position="725"/>
        <end position="744"/>
    </location>
</feature>
<evidence type="ECO:0000259" key="3">
    <source>
        <dbReference type="PROSITE" id="PS50238"/>
    </source>
</evidence>
<evidence type="ECO:0000256" key="2">
    <source>
        <dbReference type="SAM" id="MobiDB-lite"/>
    </source>
</evidence>
<dbReference type="GO" id="GO:0007165">
    <property type="term" value="P:signal transduction"/>
    <property type="evidence" value="ECO:0007669"/>
    <property type="project" value="InterPro"/>
</dbReference>
<dbReference type="GO" id="GO:0005096">
    <property type="term" value="F:GTPase activator activity"/>
    <property type="evidence" value="ECO:0007669"/>
    <property type="project" value="UniProtKB-KW"/>
</dbReference>
<dbReference type="SMART" id="SM00324">
    <property type="entry name" value="RhoGAP"/>
    <property type="match status" value="1"/>
</dbReference>
<feature type="compositionally biased region" description="Pro residues" evidence="2">
    <location>
        <begin position="927"/>
        <end position="937"/>
    </location>
</feature>
<accession>A0A0L0SYK4</accession>
<evidence type="ECO:0000313" key="5">
    <source>
        <dbReference type="Proteomes" id="UP000054350"/>
    </source>
</evidence>
<evidence type="ECO:0000256" key="1">
    <source>
        <dbReference type="ARBA" id="ARBA00022468"/>
    </source>
</evidence>
<protein>
    <recommendedName>
        <fullName evidence="3">Rho-GAP domain-containing protein</fullName>
    </recommendedName>
</protein>
<dbReference type="AlphaFoldDB" id="A0A0L0SYK4"/>
<proteinExistence type="predicted"/>
<dbReference type="VEuPathDB" id="FungiDB:AMAG_12086"/>
<name>A0A0L0SYK4_ALLM3</name>
<dbReference type="EMBL" id="GG745353">
    <property type="protein sequence ID" value="KNE67633.1"/>
    <property type="molecule type" value="Genomic_DNA"/>
</dbReference>
<dbReference type="InterPro" id="IPR000198">
    <property type="entry name" value="RhoGAP_dom"/>
</dbReference>
<dbReference type="OMA" id="PNHIDAP"/>
<dbReference type="SUPFAM" id="SSF48350">
    <property type="entry name" value="GTPase activation domain, GAP"/>
    <property type="match status" value="1"/>
</dbReference>
<dbReference type="PROSITE" id="PS50238">
    <property type="entry name" value="RHOGAP"/>
    <property type="match status" value="1"/>
</dbReference>
<dbReference type="GO" id="GO:0005737">
    <property type="term" value="C:cytoplasm"/>
    <property type="evidence" value="ECO:0007669"/>
    <property type="project" value="TreeGrafter"/>
</dbReference>
<dbReference type="PANTHER" id="PTHR23176:SF129">
    <property type="entry name" value="RHO GTPASE ACTIVATING PROTEIN AT 16F, ISOFORM E-RELATED"/>
    <property type="match status" value="1"/>
</dbReference>
<organism evidence="4 5">
    <name type="scientific">Allomyces macrogynus (strain ATCC 38327)</name>
    <name type="common">Allomyces javanicus var. macrogynus</name>
    <dbReference type="NCBI Taxonomy" id="578462"/>
    <lineage>
        <taxon>Eukaryota</taxon>
        <taxon>Fungi</taxon>
        <taxon>Fungi incertae sedis</taxon>
        <taxon>Blastocladiomycota</taxon>
        <taxon>Blastocladiomycetes</taxon>
        <taxon>Blastocladiales</taxon>
        <taxon>Blastocladiaceae</taxon>
        <taxon>Allomyces</taxon>
    </lineage>
</organism>
<evidence type="ECO:0000313" key="4">
    <source>
        <dbReference type="EMBL" id="KNE67633.1"/>
    </source>
</evidence>
<dbReference type="InterPro" id="IPR050729">
    <property type="entry name" value="Rho-GAP"/>
</dbReference>
<reference evidence="4 5" key="1">
    <citation type="submission" date="2009-11" db="EMBL/GenBank/DDBJ databases">
        <title>Annotation of Allomyces macrogynus ATCC 38327.</title>
        <authorList>
            <consortium name="The Broad Institute Genome Sequencing Platform"/>
            <person name="Russ C."/>
            <person name="Cuomo C."/>
            <person name="Burger G."/>
            <person name="Gray M.W."/>
            <person name="Holland P.W.H."/>
            <person name="King N."/>
            <person name="Lang F.B.F."/>
            <person name="Roger A.J."/>
            <person name="Ruiz-Trillo I."/>
            <person name="Young S.K."/>
            <person name="Zeng Q."/>
            <person name="Gargeya S."/>
            <person name="Fitzgerald M."/>
            <person name="Haas B."/>
            <person name="Abouelleil A."/>
            <person name="Alvarado L."/>
            <person name="Arachchi H.M."/>
            <person name="Berlin A."/>
            <person name="Chapman S.B."/>
            <person name="Gearin G."/>
            <person name="Goldberg J."/>
            <person name="Griggs A."/>
            <person name="Gujja S."/>
            <person name="Hansen M."/>
            <person name="Heiman D."/>
            <person name="Howarth C."/>
            <person name="Larimer J."/>
            <person name="Lui A."/>
            <person name="MacDonald P.J.P."/>
            <person name="McCowen C."/>
            <person name="Montmayeur A."/>
            <person name="Murphy C."/>
            <person name="Neiman D."/>
            <person name="Pearson M."/>
            <person name="Priest M."/>
            <person name="Roberts A."/>
            <person name="Saif S."/>
            <person name="Shea T."/>
            <person name="Sisk P."/>
            <person name="Stolte C."/>
            <person name="Sykes S."/>
            <person name="Wortman J."/>
            <person name="Nusbaum C."/>
            <person name="Birren B."/>
        </authorList>
    </citation>
    <scope>NUCLEOTIDE SEQUENCE [LARGE SCALE GENOMIC DNA]</scope>
    <source>
        <strain evidence="4 5">ATCC 38327</strain>
    </source>
</reference>
<gene>
    <name evidence="4" type="ORF">AMAG_12086</name>
</gene>
<feature type="compositionally biased region" description="Low complexity" evidence="2">
    <location>
        <begin position="84"/>
        <end position="97"/>
    </location>
</feature>
<keyword evidence="1" id="KW-0343">GTPase activation</keyword>
<dbReference type="Pfam" id="PF00620">
    <property type="entry name" value="RhoGAP"/>
    <property type="match status" value="1"/>
</dbReference>
<dbReference type="Proteomes" id="UP000054350">
    <property type="component" value="Unassembled WGS sequence"/>
</dbReference>